<dbReference type="HOGENOM" id="CLU_1223514_0_0_4"/>
<evidence type="ECO:0008006" key="4">
    <source>
        <dbReference type="Google" id="ProtNLM"/>
    </source>
</evidence>
<keyword evidence="1" id="KW-0812">Transmembrane</keyword>
<reference evidence="2 3" key="1">
    <citation type="journal article" date="2007" name="J. Bacteriol.">
        <title>Whole-genome analysis of the methyl tert-butyl ether-degrading beta-proteobacterium Methylibium petroleiphilum PM1.</title>
        <authorList>
            <person name="Kane S.R."/>
            <person name="Chakicherla A.Y."/>
            <person name="Chain P.S.G."/>
            <person name="Schmidt R."/>
            <person name="Shin M.W."/>
            <person name="Legler T.C."/>
            <person name="Scow K.M."/>
            <person name="Larimer F.W."/>
            <person name="Lucas S.M."/>
            <person name="Richardson P.M."/>
            <person name="Hristova K.R."/>
        </authorList>
    </citation>
    <scope>NUCLEOTIDE SEQUENCE [LARGE SCALE GENOMIC DNA]</scope>
    <source>
        <strain evidence="3">ATCC BAA-1232 / LMG 22953 / PM1</strain>
    </source>
</reference>
<feature type="transmembrane region" description="Helical" evidence="1">
    <location>
        <begin position="114"/>
        <end position="134"/>
    </location>
</feature>
<accession>A2SDY1</accession>
<dbReference type="Proteomes" id="UP000000366">
    <property type="component" value="Chromosome"/>
</dbReference>
<feature type="transmembrane region" description="Helical" evidence="1">
    <location>
        <begin position="210"/>
        <end position="230"/>
    </location>
</feature>
<name>A2SDY1_METPP</name>
<protein>
    <recommendedName>
        <fullName evidence="4">Transmembrane protein</fullName>
    </recommendedName>
</protein>
<organism evidence="2 3">
    <name type="scientific">Methylibium petroleiphilum (strain ATCC BAA-1232 / LMG 22953 / PM1)</name>
    <dbReference type="NCBI Taxonomy" id="420662"/>
    <lineage>
        <taxon>Bacteria</taxon>
        <taxon>Pseudomonadati</taxon>
        <taxon>Pseudomonadota</taxon>
        <taxon>Betaproteobacteria</taxon>
        <taxon>Burkholderiales</taxon>
        <taxon>Sphaerotilaceae</taxon>
        <taxon>Methylibium</taxon>
    </lineage>
</organism>
<sequence>MLLASPVREGDDEVRTMNHPRTLDGPVWIAITVGVLPVIAGHAAYLISAGDGLVPWCVPYWDGCVSISRAARHGLANLIFKAVMLPVAGLLLVFWWLAHGWLGALGRGRMSRHAMLALGAVGAVFLVLYAAFLGVEGSVYQWLRRYGITVYFAFTVLSQMLLVRLLQHERRVPAALRRGLLMMCAAMLLLGLASVPLQHMAADRDAAVNRIEWCYALLMTAVFPLVGLAWRRSGVRLAWRAGPHAMLGQPTDDREGAER</sequence>
<feature type="transmembrane region" description="Helical" evidence="1">
    <location>
        <begin position="179"/>
        <end position="198"/>
    </location>
</feature>
<dbReference type="eggNOG" id="ENOG5032U7J">
    <property type="taxonomic scope" value="Bacteria"/>
</dbReference>
<feature type="transmembrane region" description="Helical" evidence="1">
    <location>
        <begin position="27"/>
        <end position="47"/>
    </location>
</feature>
<proteinExistence type="predicted"/>
<dbReference type="KEGG" id="mpt:Mpe_A0808"/>
<evidence type="ECO:0000313" key="3">
    <source>
        <dbReference type="Proteomes" id="UP000000366"/>
    </source>
</evidence>
<dbReference type="STRING" id="420662.Mpe_A0808"/>
<keyword evidence="1" id="KW-0472">Membrane</keyword>
<evidence type="ECO:0000256" key="1">
    <source>
        <dbReference type="SAM" id="Phobius"/>
    </source>
</evidence>
<dbReference type="RefSeq" id="WP_011828408.1">
    <property type="nucleotide sequence ID" value="NC_008825.1"/>
</dbReference>
<dbReference type="AlphaFoldDB" id="A2SDY1"/>
<keyword evidence="3" id="KW-1185">Reference proteome</keyword>
<feature type="transmembrane region" description="Helical" evidence="1">
    <location>
        <begin position="78"/>
        <end position="102"/>
    </location>
</feature>
<evidence type="ECO:0000313" key="2">
    <source>
        <dbReference type="EMBL" id="ABM93770.1"/>
    </source>
</evidence>
<keyword evidence="1" id="KW-1133">Transmembrane helix</keyword>
<dbReference type="EMBL" id="CP000555">
    <property type="protein sequence ID" value="ABM93770.1"/>
    <property type="molecule type" value="Genomic_DNA"/>
</dbReference>
<feature type="transmembrane region" description="Helical" evidence="1">
    <location>
        <begin position="146"/>
        <end position="167"/>
    </location>
</feature>
<gene>
    <name evidence="2" type="ordered locus">Mpe_A0808</name>
</gene>